<evidence type="ECO:0000256" key="1">
    <source>
        <dbReference type="SAM" id="MobiDB-lite"/>
    </source>
</evidence>
<dbReference type="Proteomes" id="UP000054800">
    <property type="component" value="Unassembled WGS sequence"/>
</dbReference>
<proteinExistence type="predicted"/>
<comment type="caution">
    <text evidence="2">The sequence shown here is derived from an EMBL/GenBank/DDBJ whole genome shotgun (WGS) entry which is preliminary data.</text>
</comment>
<feature type="region of interest" description="Disordered" evidence="1">
    <location>
        <begin position="127"/>
        <end position="194"/>
    </location>
</feature>
<dbReference type="Gene3D" id="2.40.50.230">
    <property type="entry name" value="Gp5 N-terminal domain"/>
    <property type="match status" value="1"/>
</dbReference>
<dbReference type="RefSeq" id="WP_059222705.1">
    <property type="nucleotide sequence ID" value="NZ_LMVH01000001.1"/>
</dbReference>
<dbReference type="InterPro" id="IPR044033">
    <property type="entry name" value="GpV-like_apex"/>
</dbReference>
<dbReference type="AlphaFoldDB" id="A0A0X3Y1S0"/>
<sequence length="194" mass="21116">MMENIRIILVKIQKIRKGRFVDAEPLFSPNGVALPVLRNVPVALFGDSKDHIDWNIKEGDIMPYFILTFDISSYISQGSHDVMDSNRRNNLNNGFILPFTIPNATESLEFPSDIRIIGDRLEEGNIDLKGNSSQKGNVEITGDTTQKGNTTQTGNISSTGTVSATEDVKAGDKSLKNHKHSGVAKGNDTSGGVV</sequence>
<evidence type="ECO:0000313" key="3">
    <source>
        <dbReference type="Proteomes" id="UP000054800"/>
    </source>
</evidence>
<evidence type="ECO:0008006" key="4">
    <source>
        <dbReference type="Google" id="ProtNLM"/>
    </source>
</evidence>
<feature type="compositionally biased region" description="Low complexity" evidence="1">
    <location>
        <begin position="141"/>
        <end position="155"/>
    </location>
</feature>
<evidence type="ECO:0000313" key="2">
    <source>
        <dbReference type="EMBL" id="KUL98960.1"/>
    </source>
</evidence>
<feature type="compositionally biased region" description="Basic and acidic residues" evidence="1">
    <location>
        <begin position="166"/>
        <end position="175"/>
    </location>
</feature>
<dbReference type="EMBL" id="LMVH01000001">
    <property type="protein sequence ID" value="KUL98960.1"/>
    <property type="molecule type" value="Genomic_DNA"/>
</dbReference>
<reference evidence="2 3" key="1">
    <citation type="submission" date="2015-10" db="EMBL/GenBank/DDBJ databases">
        <authorList>
            <person name="Gilbert D.G."/>
        </authorList>
    </citation>
    <scope>NUCLEOTIDE SEQUENCE [LARGE SCALE GENOMIC DNA]</scope>
    <source>
        <strain evidence="2 3">ChDC F311</strain>
    </source>
</reference>
<name>A0A0X3Y1S0_FUSNC</name>
<organism evidence="2 3">
    <name type="scientific">Fusobacterium nucleatum subsp. nucleatum</name>
    <dbReference type="NCBI Taxonomy" id="76856"/>
    <lineage>
        <taxon>Bacteria</taxon>
        <taxon>Fusobacteriati</taxon>
        <taxon>Fusobacteriota</taxon>
        <taxon>Fusobacteriia</taxon>
        <taxon>Fusobacteriales</taxon>
        <taxon>Fusobacteriaceae</taxon>
        <taxon>Fusobacterium</taxon>
    </lineage>
</organism>
<accession>A0A0X3Y1S0</accession>
<dbReference type="InterPro" id="IPR037026">
    <property type="entry name" value="Vgr_OB-fold_dom_sf"/>
</dbReference>
<dbReference type="Pfam" id="PF18946">
    <property type="entry name" value="Apex"/>
    <property type="match status" value="1"/>
</dbReference>
<gene>
    <name evidence="2" type="ORF">RO03_05360</name>
</gene>
<protein>
    <recommendedName>
        <fullName evidence="4">Phage baseplate assembly protein V</fullName>
    </recommendedName>
</protein>
<dbReference type="OrthoDB" id="4931325at2"/>